<gene>
    <name evidence="1" type="ORF">BJ554DRAFT_7276</name>
</gene>
<organism evidence="1 2">
    <name type="scientific">Olpidium bornovanus</name>
    <dbReference type="NCBI Taxonomy" id="278681"/>
    <lineage>
        <taxon>Eukaryota</taxon>
        <taxon>Fungi</taxon>
        <taxon>Fungi incertae sedis</taxon>
        <taxon>Olpidiomycota</taxon>
        <taxon>Olpidiomycotina</taxon>
        <taxon>Olpidiomycetes</taxon>
        <taxon>Olpidiales</taxon>
        <taxon>Olpidiaceae</taxon>
        <taxon>Olpidium</taxon>
    </lineage>
</organism>
<reference evidence="1 2" key="1">
    <citation type="journal article" name="Sci. Rep.">
        <title>Genome-scale phylogenetic analyses confirm Olpidium as the closest living zoosporic fungus to the non-flagellated, terrestrial fungi.</title>
        <authorList>
            <person name="Chang Y."/>
            <person name="Rochon D."/>
            <person name="Sekimoto S."/>
            <person name="Wang Y."/>
            <person name="Chovatia M."/>
            <person name="Sandor L."/>
            <person name="Salamov A."/>
            <person name="Grigoriev I.V."/>
            <person name="Stajich J.E."/>
            <person name="Spatafora J.W."/>
        </authorList>
    </citation>
    <scope>NUCLEOTIDE SEQUENCE [LARGE SCALE GENOMIC DNA]</scope>
    <source>
        <strain evidence="1">S191</strain>
    </source>
</reference>
<evidence type="ECO:0000313" key="2">
    <source>
        <dbReference type="Proteomes" id="UP000673691"/>
    </source>
</evidence>
<dbReference type="Proteomes" id="UP000673691">
    <property type="component" value="Unassembled WGS sequence"/>
</dbReference>
<name>A0A8H7ZWQ7_9FUNG</name>
<protein>
    <submittedName>
        <fullName evidence="1">Uncharacterized protein</fullName>
    </submittedName>
</protein>
<dbReference type="EMBL" id="JAEFCI010004902">
    <property type="protein sequence ID" value="KAG5460647.1"/>
    <property type="molecule type" value="Genomic_DNA"/>
</dbReference>
<sequence>MVDRFYAQRLSRGAVHKNVLGQSFTARSARVAARRQGRNRCWTDSPLTYPQDLHRVQRVVKSKQGGRRDQHQRRYAGAELKPKEILDIIIY</sequence>
<keyword evidence="2" id="KW-1185">Reference proteome</keyword>
<comment type="caution">
    <text evidence="1">The sequence shown here is derived from an EMBL/GenBank/DDBJ whole genome shotgun (WGS) entry which is preliminary data.</text>
</comment>
<accession>A0A8H7ZWQ7</accession>
<evidence type="ECO:0000313" key="1">
    <source>
        <dbReference type="EMBL" id="KAG5460647.1"/>
    </source>
</evidence>
<proteinExistence type="predicted"/>
<dbReference type="AlphaFoldDB" id="A0A8H7ZWQ7"/>